<keyword evidence="1" id="KW-0472">Membrane</keyword>
<sequence>MKFLEQVFNWIFIIGVVLLIGRIVTMVFRFLDTPFITFFTDYSGISFIILIVGVIGTEVMKRNKKAV</sequence>
<dbReference type="EMBL" id="VDGG01000012">
    <property type="protein sequence ID" value="TQR16293.1"/>
    <property type="molecule type" value="Genomic_DNA"/>
</dbReference>
<dbReference type="Proteomes" id="UP000318937">
    <property type="component" value="Unassembled WGS sequence"/>
</dbReference>
<protein>
    <submittedName>
        <fullName evidence="2">Uncharacterized protein</fullName>
    </submittedName>
</protein>
<proteinExistence type="predicted"/>
<evidence type="ECO:0000313" key="2">
    <source>
        <dbReference type="EMBL" id="TQR16293.1"/>
    </source>
</evidence>
<keyword evidence="1" id="KW-1133">Transmembrane helix</keyword>
<name>A0A544TFQ6_9BACI</name>
<accession>A0A544TFQ6</accession>
<reference evidence="2 3" key="1">
    <citation type="submission" date="2019-05" db="EMBL/GenBank/DDBJ databases">
        <title>Psychrobacillus vulpis sp. nov., a new species isolated from feces of a red fox that inhabits in The Tablas de Daimiel Natural Park, Albacete, Spain.</title>
        <authorList>
            <person name="Rodriguez M."/>
            <person name="Reina J.C."/>
            <person name="Bejar V."/>
            <person name="Llamas I."/>
        </authorList>
    </citation>
    <scope>NUCLEOTIDE SEQUENCE [LARGE SCALE GENOMIC DNA]</scope>
    <source>
        <strain evidence="2 3">NHI-2</strain>
    </source>
</reference>
<evidence type="ECO:0000313" key="3">
    <source>
        <dbReference type="Proteomes" id="UP000318937"/>
    </source>
</evidence>
<dbReference type="RefSeq" id="WP_142606444.1">
    <property type="nucleotide sequence ID" value="NZ_VDGG01000012.1"/>
</dbReference>
<keyword evidence="3" id="KW-1185">Reference proteome</keyword>
<organism evidence="2 3">
    <name type="scientific">Psychrobacillus soli</name>
    <dbReference type="NCBI Taxonomy" id="1543965"/>
    <lineage>
        <taxon>Bacteria</taxon>
        <taxon>Bacillati</taxon>
        <taxon>Bacillota</taxon>
        <taxon>Bacilli</taxon>
        <taxon>Bacillales</taxon>
        <taxon>Bacillaceae</taxon>
        <taxon>Psychrobacillus</taxon>
    </lineage>
</organism>
<keyword evidence="1" id="KW-0812">Transmembrane</keyword>
<feature type="transmembrane region" description="Helical" evidence="1">
    <location>
        <begin position="34"/>
        <end position="55"/>
    </location>
</feature>
<gene>
    <name evidence="2" type="ORF">FG383_07340</name>
</gene>
<comment type="caution">
    <text evidence="2">The sequence shown here is derived from an EMBL/GenBank/DDBJ whole genome shotgun (WGS) entry which is preliminary data.</text>
</comment>
<dbReference type="OrthoDB" id="2365698at2"/>
<evidence type="ECO:0000256" key="1">
    <source>
        <dbReference type="SAM" id="Phobius"/>
    </source>
</evidence>
<dbReference type="AlphaFoldDB" id="A0A544TFQ6"/>
<feature type="transmembrane region" description="Helical" evidence="1">
    <location>
        <begin position="7"/>
        <end position="28"/>
    </location>
</feature>